<evidence type="ECO:0000313" key="1">
    <source>
        <dbReference type="EMBL" id="EIW84077.1"/>
    </source>
</evidence>
<dbReference type="Proteomes" id="UP000053558">
    <property type="component" value="Unassembled WGS sequence"/>
</dbReference>
<gene>
    <name evidence="1" type="ORF">CONPUDRAFT_119642</name>
</gene>
<keyword evidence="2" id="KW-1185">Reference proteome</keyword>
<protein>
    <submittedName>
        <fullName evidence="1">Phosphoglycerate mutase-like protein</fullName>
    </submittedName>
</protein>
<accession>A0A5M3MYH6</accession>
<dbReference type="Gene3D" id="3.40.50.1240">
    <property type="entry name" value="Phosphoglycerate mutase-like"/>
    <property type="match status" value="1"/>
</dbReference>
<dbReference type="OMA" id="LLPEMIW"/>
<organism evidence="1 2">
    <name type="scientific">Coniophora puteana (strain RWD-64-598)</name>
    <name type="common">Brown rot fungus</name>
    <dbReference type="NCBI Taxonomy" id="741705"/>
    <lineage>
        <taxon>Eukaryota</taxon>
        <taxon>Fungi</taxon>
        <taxon>Dikarya</taxon>
        <taxon>Basidiomycota</taxon>
        <taxon>Agaricomycotina</taxon>
        <taxon>Agaricomycetes</taxon>
        <taxon>Agaricomycetidae</taxon>
        <taxon>Boletales</taxon>
        <taxon>Coniophorineae</taxon>
        <taxon>Coniophoraceae</taxon>
        <taxon>Coniophora</taxon>
    </lineage>
</organism>
<sequence>MGVILLARHGDRTEYYQDPVNYQSQQPSLTQLGALEVHELGTFLRNTYLEPSSPSYITGISPNIVNPDQLLVKADAGGGNVGMSSAHSLAQGLYPPSKGARYQLGNGAIVSASLGAAQSVPVEPVNQDESPMFTPWIDCPYFQSHLNRTYRSAAFKQLERDATPFLNAAKPFVGGMSTNFTNMWNVYDHMHVQSQNNKAYRKALPPTFLKQARHFANLHQREIFNAQPINAIGEVAIRTLLPEMIWAMTNMTSGASPTKLALTVVDYKPFISLFNVTNATLADPDVAGIPQYASALALELYNKNGQPELSLKFKNGTINKQFRQLKMWGETSVPLTTFIKNLDYRTISNTRDWCFSCNQTITRGCAAMDFTKDPFLHPSGATY</sequence>
<dbReference type="AlphaFoldDB" id="A0A5M3MYH6"/>
<dbReference type="PANTHER" id="PTHR11567:SF142">
    <property type="entry name" value="PHOSPHOGLYCERATE MUTASE-LIKE PROTEIN"/>
    <property type="match status" value="1"/>
</dbReference>
<dbReference type="RefSeq" id="XP_007765886.1">
    <property type="nucleotide sequence ID" value="XM_007767696.1"/>
</dbReference>
<dbReference type="PANTHER" id="PTHR11567">
    <property type="entry name" value="ACID PHOSPHATASE-RELATED"/>
    <property type="match status" value="1"/>
</dbReference>
<name>A0A5M3MYH6_CONPW</name>
<dbReference type="EMBL" id="JH711575">
    <property type="protein sequence ID" value="EIW84077.1"/>
    <property type="molecule type" value="Genomic_DNA"/>
</dbReference>
<dbReference type="GeneID" id="19199485"/>
<dbReference type="KEGG" id="cput:CONPUDRAFT_119642"/>
<reference evidence="2" key="1">
    <citation type="journal article" date="2012" name="Science">
        <title>The Paleozoic origin of enzymatic lignin decomposition reconstructed from 31 fungal genomes.</title>
        <authorList>
            <person name="Floudas D."/>
            <person name="Binder M."/>
            <person name="Riley R."/>
            <person name="Barry K."/>
            <person name="Blanchette R.A."/>
            <person name="Henrissat B."/>
            <person name="Martinez A.T."/>
            <person name="Otillar R."/>
            <person name="Spatafora J.W."/>
            <person name="Yadav J.S."/>
            <person name="Aerts A."/>
            <person name="Benoit I."/>
            <person name="Boyd A."/>
            <person name="Carlson A."/>
            <person name="Copeland A."/>
            <person name="Coutinho P.M."/>
            <person name="de Vries R.P."/>
            <person name="Ferreira P."/>
            <person name="Findley K."/>
            <person name="Foster B."/>
            <person name="Gaskell J."/>
            <person name="Glotzer D."/>
            <person name="Gorecki P."/>
            <person name="Heitman J."/>
            <person name="Hesse C."/>
            <person name="Hori C."/>
            <person name="Igarashi K."/>
            <person name="Jurgens J.A."/>
            <person name="Kallen N."/>
            <person name="Kersten P."/>
            <person name="Kohler A."/>
            <person name="Kuees U."/>
            <person name="Kumar T.K.A."/>
            <person name="Kuo A."/>
            <person name="LaButti K."/>
            <person name="Larrondo L.F."/>
            <person name="Lindquist E."/>
            <person name="Ling A."/>
            <person name="Lombard V."/>
            <person name="Lucas S."/>
            <person name="Lundell T."/>
            <person name="Martin R."/>
            <person name="McLaughlin D.J."/>
            <person name="Morgenstern I."/>
            <person name="Morin E."/>
            <person name="Murat C."/>
            <person name="Nagy L.G."/>
            <person name="Nolan M."/>
            <person name="Ohm R.A."/>
            <person name="Patyshakuliyeva A."/>
            <person name="Rokas A."/>
            <person name="Ruiz-Duenas F.J."/>
            <person name="Sabat G."/>
            <person name="Salamov A."/>
            <person name="Samejima M."/>
            <person name="Schmutz J."/>
            <person name="Slot J.C."/>
            <person name="St John F."/>
            <person name="Stenlid J."/>
            <person name="Sun H."/>
            <person name="Sun S."/>
            <person name="Syed K."/>
            <person name="Tsang A."/>
            <person name="Wiebenga A."/>
            <person name="Young D."/>
            <person name="Pisabarro A."/>
            <person name="Eastwood D.C."/>
            <person name="Martin F."/>
            <person name="Cullen D."/>
            <person name="Grigoriev I.V."/>
            <person name="Hibbett D.S."/>
        </authorList>
    </citation>
    <scope>NUCLEOTIDE SEQUENCE [LARGE SCALE GENOMIC DNA]</scope>
    <source>
        <strain evidence="2">RWD-64-598 SS2</strain>
    </source>
</reference>
<dbReference type="OrthoDB" id="258392at2759"/>
<proteinExistence type="predicted"/>
<comment type="caution">
    <text evidence="1">The sequence shown here is derived from an EMBL/GenBank/DDBJ whole genome shotgun (WGS) entry which is preliminary data.</text>
</comment>
<dbReference type="InterPro" id="IPR050645">
    <property type="entry name" value="Histidine_acid_phosphatase"/>
</dbReference>
<evidence type="ECO:0000313" key="2">
    <source>
        <dbReference type="Proteomes" id="UP000053558"/>
    </source>
</evidence>
<dbReference type="InterPro" id="IPR029033">
    <property type="entry name" value="His_PPase_superfam"/>
</dbReference>
<dbReference type="GO" id="GO:0016791">
    <property type="term" value="F:phosphatase activity"/>
    <property type="evidence" value="ECO:0007669"/>
    <property type="project" value="TreeGrafter"/>
</dbReference>
<dbReference type="SUPFAM" id="SSF53254">
    <property type="entry name" value="Phosphoglycerate mutase-like"/>
    <property type="match status" value="1"/>
</dbReference>